<dbReference type="Proteomes" id="UP000295511">
    <property type="component" value="Unassembled WGS sequence"/>
</dbReference>
<keyword evidence="2 8" id="KW-0699">rRNA-binding</keyword>
<keyword evidence="5 8" id="KW-0687">Ribonucleoprotein</keyword>
<dbReference type="InterPro" id="IPR049946">
    <property type="entry name" value="RIBOSOMAL_L20_CS"/>
</dbReference>
<evidence type="ECO:0000256" key="10">
    <source>
        <dbReference type="SAM" id="MobiDB-lite"/>
    </source>
</evidence>
<evidence type="ECO:0000313" key="12">
    <source>
        <dbReference type="Proteomes" id="UP000295511"/>
    </source>
</evidence>
<dbReference type="GO" id="GO:0000027">
    <property type="term" value="P:ribosomal large subunit assembly"/>
    <property type="evidence" value="ECO:0007669"/>
    <property type="project" value="UniProtKB-UniRule"/>
</dbReference>
<dbReference type="GO" id="GO:0005840">
    <property type="term" value="C:ribosome"/>
    <property type="evidence" value="ECO:0007669"/>
    <property type="project" value="UniProtKB-KW"/>
</dbReference>
<evidence type="ECO:0000256" key="6">
    <source>
        <dbReference type="ARBA" id="ARBA00024775"/>
    </source>
</evidence>
<dbReference type="GO" id="GO:1990904">
    <property type="term" value="C:ribonucleoprotein complex"/>
    <property type="evidence" value="ECO:0007669"/>
    <property type="project" value="UniProtKB-KW"/>
</dbReference>
<dbReference type="InterPro" id="IPR035566">
    <property type="entry name" value="Ribosomal_protein_bL20_C"/>
</dbReference>
<comment type="similarity">
    <text evidence="1 8 9">Belongs to the bacterial ribosomal protein bL20 family.</text>
</comment>
<dbReference type="OrthoDB" id="9808966at2"/>
<dbReference type="SUPFAM" id="SSF74731">
    <property type="entry name" value="Ribosomal protein L20"/>
    <property type="match status" value="1"/>
</dbReference>
<dbReference type="Pfam" id="PF00453">
    <property type="entry name" value="Ribosomal_L20"/>
    <property type="match status" value="1"/>
</dbReference>
<evidence type="ECO:0000313" key="11">
    <source>
        <dbReference type="EMBL" id="TDG01197.1"/>
    </source>
</evidence>
<dbReference type="PANTHER" id="PTHR10986">
    <property type="entry name" value="39S RIBOSOMAL PROTEIN L20"/>
    <property type="match status" value="1"/>
</dbReference>
<protein>
    <recommendedName>
        <fullName evidence="7 8">Large ribosomal subunit protein bL20</fullName>
    </recommendedName>
</protein>
<comment type="function">
    <text evidence="6 8 9">Binds directly to 23S ribosomal RNA and is necessary for the in vitro assembly process of the 50S ribosomal subunit. It is not involved in the protein synthesizing functions of that subunit.</text>
</comment>
<dbReference type="CDD" id="cd07026">
    <property type="entry name" value="Ribosomal_L20"/>
    <property type="match status" value="1"/>
</dbReference>
<evidence type="ECO:0000256" key="5">
    <source>
        <dbReference type="ARBA" id="ARBA00023274"/>
    </source>
</evidence>
<evidence type="ECO:0000256" key="7">
    <source>
        <dbReference type="ARBA" id="ARBA00035172"/>
    </source>
</evidence>
<dbReference type="GO" id="GO:0003735">
    <property type="term" value="F:structural constituent of ribosome"/>
    <property type="evidence" value="ECO:0007669"/>
    <property type="project" value="InterPro"/>
</dbReference>
<sequence length="176" mass="19020">MARVKRAINAHKKRRVVLERAKGYRGQRSRLYRKAKEQLLHSFVYSYGDRRKKKGDFRRLWIQRINAASRANGLTYNRLIQGLKAAEVEVDRRMLAELAVSDANAFAALVKVAKDALPADTSAPAAKVAAASKASAKAAPAAKAARAVTATVSEEEPAAKAPKAKAAKKPAADAAE</sequence>
<evidence type="ECO:0000256" key="9">
    <source>
        <dbReference type="RuleBase" id="RU000560"/>
    </source>
</evidence>
<organism evidence="11 12">
    <name type="scientific">Arthrobacter terricola</name>
    <dbReference type="NCBI Taxonomy" id="2547396"/>
    <lineage>
        <taxon>Bacteria</taxon>
        <taxon>Bacillati</taxon>
        <taxon>Actinomycetota</taxon>
        <taxon>Actinomycetes</taxon>
        <taxon>Micrococcales</taxon>
        <taxon>Micrococcaceae</taxon>
        <taxon>Arthrobacter</taxon>
    </lineage>
</organism>
<dbReference type="FunFam" id="1.10.1900.20:FF:000001">
    <property type="entry name" value="50S ribosomal protein L20"/>
    <property type="match status" value="1"/>
</dbReference>
<dbReference type="HAMAP" id="MF_00382">
    <property type="entry name" value="Ribosomal_bL20"/>
    <property type="match status" value="1"/>
</dbReference>
<dbReference type="GO" id="GO:0006412">
    <property type="term" value="P:translation"/>
    <property type="evidence" value="ECO:0007669"/>
    <property type="project" value="InterPro"/>
</dbReference>
<dbReference type="InterPro" id="IPR005813">
    <property type="entry name" value="Ribosomal_bL20"/>
</dbReference>
<keyword evidence="3 8" id="KW-0694">RNA-binding</keyword>
<feature type="region of interest" description="Disordered" evidence="10">
    <location>
        <begin position="151"/>
        <end position="176"/>
    </location>
</feature>
<keyword evidence="4 8" id="KW-0689">Ribosomal protein</keyword>
<dbReference type="GO" id="GO:0019843">
    <property type="term" value="F:rRNA binding"/>
    <property type="evidence" value="ECO:0007669"/>
    <property type="project" value="UniProtKB-UniRule"/>
</dbReference>
<evidence type="ECO:0000256" key="4">
    <source>
        <dbReference type="ARBA" id="ARBA00022980"/>
    </source>
</evidence>
<evidence type="ECO:0000256" key="3">
    <source>
        <dbReference type="ARBA" id="ARBA00022884"/>
    </source>
</evidence>
<dbReference type="RefSeq" id="WP_133202938.1">
    <property type="nucleotide sequence ID" value="NZ_SMRU01000003.1"/>
</dbReference>
<evidence type="ECO:0000256" key="8">
    <source>
        <dbReference type="HAMAP-Rule" id="MF_00382"/>
    </source>
</evidence>
<evidence type="ECO:0000256" key="2">
    <source>
        <dbReference type="ARBA" id="ARBA00022730"/>
    </source>
</evidence>
<reference evidence="11 12" key="1">
    <citation type="submission" date="2019-03" db="EMBL/GenBank/DDBJ databases">
        <title>Whole genome sequence of Arthrobacter sp JH1-1.</title>
        <authorList>
            <person name="Trinh H.N."/>
        </authorList>
    </citation>
    <scope>NUCLEOTIDE SEQUENCE [LARGE SCALE GENOMIC DNA]</scope>
    <source>
        <strain evidence="11 12">JH1-1</strain>
    </source>
</reference>
<comment type="caution">
    <text evidence="11">The sequence shown here is derived from an EMBL/GenBank/DDBJ whole genome shotgun (WGS) entry which is preliminary data.</text>
</comment>
<dbReference type="PRINTS" id="PR00062">
    <property type="entry name" value="RIBOSOMALL20"/>
</dbReference>
<keyword evidence="12" id="KW-1185">Reference proteome</keyword>
<dbReference type="Gene3D" id="1.10.1900.20">
    <property type="entry name" value="Ribosomal protein L20"/>
    <property type="match status" value="1"/>
</dbReference>
<dbReference type="AlphaFoldDB" id="A0A4R5KZ84"/>
<proteinExistence type="inferred from homology"/>
<dbReference type="EMBL" id="SMRU01000003">
    <property type="protein sequence ID" value="TDG01197.1"/>
    <property type="molecule type" value="Genomic_DNA"/>
</dbReference>
<accession>A0A4R5KZ84</accession>
<evidence type="ECO:0000256" key="1">
    <source>
        <dbReference type="ARBA" id="ARBA00007698"/>
    </source>
</evidence>
<dbReference type="Gene3D" id="6.10.160.10">
    <property type="match status" value="1"/>
</dbReference>
<dbReference type="PROSITE" id="PS00937">
    <property type="entry name" value="RIBOSOMAL_L20"/>
    <property type="match status" value="1"/>
</dbReference>
<dbReference type="NCBIfam" id="TIGR01032">
    <property type="entry name" value="rplT_bact"/>
    <property type="match status" value="1"/>
</dbReference>
<name>A0A4R5KZ84_9MICC</name>
<gene>
    <name evidence="8 11" type="primary">rplT</name>
    <name evidence="11" type="ORF">E1809_04035</name>
</gene>